<evidence type="ECO:0000313" key="2">
    <source>
        <dbReference type="Proteomes" id="UP000054632"/>
    </source>
</evidence>
<evidence type="ECO:0000313" key="1">
    <source>
        <dbReference type="EMBL" id="KRY68735.1"/>
    </source>
</evidence>
<sequence>MKEGKFTAKPFDIMTVRMQLGLSAIDRPQRSIEVFSVGVTPQALQAQLGYKITKMYAFFDC</sequence>
<organism evidence="1 2">
    <name type="scientific">Trichinella pseudospiralis</name>
    <name type="common">Parasitic roundworm</name>
    <dbReference type="NCBI Taxonomy" id="6337"/>
    <lineage>
        <taxon>Eukaryota</taxon>
        <taxon>Metazoa</taxon>
        <taxon>Ecdysozoa</taxon>
        <taxon>Nematoda</taxon>
        <taxon>Enoplea</taxon>
        <taxon>Dorylaimia</taxon>
        <taxon>Trichinellida</taxon>
        <taxon>Trichinellidae</taxon>
        <taxon>Trichinella</taxon>
    </lineage>
</organism>
<name>A0A0V1E4K2_TRIPS</name>
<gene>
    <name evidence="1" type="ORF">T4A_4789</name>
</gene>
<dbReference type="AlphaFoldDB" id="A0A0V1E4K2"/>
<reference evidence="1 2" key="1">
    <citation type="submission" date="2015-01" db="EMBL/GenBank/DDBJ databases">
        <title>Evolution of Trichinella species and genotypes.</title>
        <authorList>
            <person name="Korhonen P.K."/>
            <person name="Edoardo P."/>
            <person name="Giuseppe L.R."/>
            <person name="Gasser R.B."/>
        </authorList>
    </citation>
    <scope>NUCLEOTIDE SEQUENCE [LARGE SCALE GENOMIC DNA]</scope>
    <source>
        <strain evidence="1">ISS13</strain>
    </source>
</reference>
<dbReference type="Proteomes" id="UP000054632">
    <property type="component" value="Unassembled WGS sequence"/>
</dbReference>
<comment type="caution">
    <text evidence="1">The sequence shown here is derived from an EMBL/GenBank/DDBJ whole genome shotgun (WGS) entry which is preliminary data.</text>
</comment>
<protein>
    <submittedName>
        <fullName evidence="1">Uncharacterized protein</fullName>
    </submittedName>
</protein>
<accession>A0A0V1E4K2</accession>
<dbReference type="EMBL" id="JYDR01000104">
    <property type="protein sequence ID" value="KRY68735.1"/>
    <property type="molecule type" value="Genomic_DNA"/>
</dbReference>
<proteinExistence type="predicted"/>